<dbReference type="PROSITE" id="PS50294">
    <property type="entry name" value="WD_REPEATS_REGION"/>
    <property type="match status" value="3"/>
</dbReference>
<dbReference type="InterPro" id="IPR036322">
    <property type="entry name" value="WD40_repeat_dom_sf"/>
</dbReference>
<dbReference type="PROSITE" id="PS00678">
    <property type="entry name" value="WD_REPEATS_1"/>
    <property type="match status" value="1"/>
</dbReference>
<feature type="repeat" description="WD" evidence="7">
    <location>
        <begin position="377"/>
        <end position="419"/>
    </location>
</feature>
<dbReference type="PANTHER" id="PTHR19855:SF11">
    <property type="entry name" value="RIBOSOME BIOGENESIS PROTEIN WDR12"/>
    <property type="match status" value="1"/>
</dbReference>
<dbReference type="SMART" id="SM00320">
    <property type="entry name" value="WD40"/>
    <property type="match status" value="7"/>
</dbReference>
<dbReference type="GO" id="GO:0000463">
    <property type="term" value="P:maturation of LSU-rRNA from tricistronic rRNA transcript (SSU-rRNA, 5.8S rRNA, LSU-rRNA)"/>
    <property type="evidence" value="ECO:0007669"/>
    <property type="project" value="UniProtKB-UniRule"/>
</dbReference>
<dbReference type="GO" id="GO:0070545">
    <property type="term" value="C:PeBoW complex"/>
    <property type="evidence" value="ECO:0007669"/>
    <property type="project" value="TreeGrafter"/>
</dbReference>
<comment type="similarity">
    <text evidence="6">Belongs to the WD repeat WDR12/YTM1 family.</text>
</comment>
<evidence type="ECO:0000259" key="8">
    <source>
        <dbReference type="Pfam" id="PF08154"/>
    </source>
</evidence>
<feature type="repeat" description="WD" evidence="7">
    <location>
        <begin position="290"/>
        <end position="332"/>
    </location>
</feature>
<evidence type="ECO:0000256" key="3">
    <source>
        <dbReference type="ARBA" id="ARBA00022574"/>
    </source>
</evidence>
<dbReference type="InterPro" id="IPR019775">
    <property type="entry name" value="WD40_repeat_CS"/>
</dbReference>
<evidence type="ECO:0000256" key="2">
    <source>
        <dbReference type="ARBA" id="ARBA00022552"/>
    </source>
</evidence>
<dbReference type="PhylomeDB" id="A0A061AWU2"/>
<dbReference type="VEuPathDB" id="FungiDB:BON22_4184"/>
<keyword evidence="5 6" id="KW-0539">Nucleus</keyword>
<evidence type="ECO:0000256" key="6">
    <source>
        <dbReference type="HAMAP-Rule" id="MF_03029"/>
    </source>
</evidence>
<protein>
    <recommendedName>
        <fullName evidence="6">Ribosome biogenesis protein YTM1</fullName>
    </recommendedName>
</protein>
<dbReference type="InterPro" id="IPR001680">
    <property type="entry name" value="WD40_rpt"/>
</dbReference>
<evidence type="ECO:0000256" key="5">
    <source>
        <dbReference type="ARBA" id="ARBA00023242"/>
    </source>
</evidence>
<dbReference type="SUPFAM" id="SSF50978">
    <property type="entry name" value="WD40 repeat-like"/>
    <property type="match status" value="1"/>
</dbReference>
<reference evidence="9" key="1">
    <citation type="journal article" date="2014" name="Genome Announc.">
        <title>Genome sequence of the yeast Cyberlindnera fabianii (Hansenula fabianii).</title>
        <authorList>
            <person name="Freel K.C."/>
            <person name="Sarilar V."/>
            <person name="Neuveglise C."/>
            <person name="Devillers H."/>
            <person name="Friedrich A."/>
            <person name="Schacherer J."/>
        </authorList>
    </citation>
    <scope>NUCLEOTIDE SEQUENCE</scope>
    <source>
        <strain evidence="9">YJS4271</strain>
    </source>
</reference>
<comment type="subunit">
    <text evidence="6">Component of the NOP7 complex, composed of ERB1, NOP7 and YTM1. Within the NOP7 complex ERB1 appears to interact directly with NOP7 and YTM1. The NOP7 complex also associates with the 66S pre-ribosome.</text>
</comment>
<gene>
    <name evidence="6" type="primary">YTM1</name>
    <name evidence="9" type="ORF">CYFA0S_08e03862g</name>
</gene>
<dbReference type="EMBL" id="LK052893">
    <property type="protein sequence ID" value="CDR42121.1"/>
    <property type="molecule type" value="Genomic_DNA"/>
</dbReference>
<dbReference type="OrthoDB" id="10251381at2759"/>
<dbReference type="GO" id="GO:0043021">
    <property type="term" value="F:ribonucleoprotein complex binding"/>
    <property type="evidence" value="ECO:0007669"/>
    <property type="project" value="UniProtKB-UniRule"/>
</dbReference>
<dbReference type="InterPro" id="IPR012972">
    <property type="entry name" value="NLE"/>
</dbReference>
<keyword evidence="2 6" id="KW-0698">rRNA processing</keyword>
<dbReference type="InterPro" id="IPR028599">
    <property type="entry name" value="WDR12/Ytm1"/>
</dbReference>
<accession>A0A061AWU2</accession>
<dbReference type="PRINTS" id="PR00320">
    <property type="entry name" value="GPROTEINBRPT"/>
</dbReference>
<organism evidence="9">
    <name type="scientific">Cyberlindnera fabianii</name>
    <name type="common">Yeast</name>
    <name type="synonym">Hansenula fabianii</name>
    <dbReference type="NCBI Taxonomy" id="36022"/>
    <lineage>
        <taxon>Eukaryota</taxon>
        <taxon>Fungi</taxon>
        <taxon>Dikarya</taxon>
        <taxon>Ascomycota</taxon>
        <taxon>Saccharomycotina</taxon>
        <taxon>Saccharomycetes</taxon>
        <taxon>Phaffomycetales</taxon>
        <taxon>Phaffomycetaceae</taxon>
        <taxon>Cyberlindnera</taxon>
    </lineage>
</organism>
<dbReference type="PROSITE" id="PS50082">
    <property type="entry name" value="WD_REPEATS_2"/>
    <property type="match status" value="4"/>
</dbReference>
<feature type="repeat" description="WD" evidence="7">
    <location>
        <begin position="157"/>
        <end position="188"/>
    </location>
</feature>
<proteinExistence type="inferred from homology"/>
<dbReference type="InterPro" id="IPR020472">
    <property type="entry name" value="WD40_PAC1"/>
</dbReference>
<evidence type="ECO:0000256" key="7">
    <source>
        <dbReference type="PROSITE-ProRule" id="PRU00221"/>
    </source>
</evidence>
<dbReference type="Pfam" id="PF08154">
    <property type="entry name" value="NLE"/>
    <property type="match status" value="1"/>
</dbReference>
<feature type="domain" description="NLE" evidence="8">
    <location>
        <begin position="27"/>
        <end position="91"/>
    </location>
</feature>
<keyword evidence="3 7" id="KW-0853">WD repeat</keyword>
<dbReference type="FunFam" id="2.130.10.10:FF:000706">
    <property type="entry name" value="Ribosome biogenesis protein YTM1"/>
    <property type="match status" value="1"/>
</dbReference>
<name>A0A061AWU2_CYBFA</name>
<feature type="repeat" description="WD" evidence="7">
    <location>
        <begin position="214"/>
        <end position="253"/>
    </location>
</feature>
<evidence type="ECO:0000256" key="1">
    <source>
        <dbReference type="ARBA" id="ARBA00022517"/>
    </source>
</evidence>
<comment type="function">
    <text evidence="6">Component of the NOP7 complex, which is required for maturation of the 25S and 5.8S ribosomal RNAs and formation of the 60S ribosome.</text>
</comment>
<dbReference type="CDD" id="cd00200">
    <property type="entry name" value="WD40"/>
    <property type="match status" value="1"/>
</dbReference>
<comment type="subcellular location">
    <subcellularLocation>
        <location evidence="6">Nucleus</location>
        <location evidence="6">Nucleolus</location>
    </subcellularLocation>
    <subcellularLocation>
        <location evidence="6">Nucleus</location>
        <location evidence="6">Nucleoplasm</location>
    </subcellularLocation>
</comment>
<dbReference type="Pfam" id="PF23266">
    <property type="entry name" value="VPS11_N"/>
    <property type="match status" value="1"/>
</dbReference>
<dbReference type="PANTHER" id="PTHR19855">
    <property type="entry name" value="WD40 REPEAT PROTEIN 12, 37"/>
    <property type="match status" value="1"/>
</dbReference>
<sequence>MKLSRSLSVDPPINDQYIIIMADKSQIKIRFITRDEDESLHVEDKPLYVPISLKRYGLSEIVNHLLETESPVPFDFLINGTLLRTSIEEYLTTQGLSSEAFLTVEYTRAVLPPSYLASFNNEDWVSSLDIGYGRILSGSYDGIVRTWDMSGKVQKQYAGHSGAIKAVAWVSETRVVSAGNDRQVRLWKAHAVDDVSLDQADDDEPEAGKTLAILEGHKAPISALAVNDNRILSAGYDNAIGFWSTNYKEMVSIDPLEDSQNKVTSTAAKKRRKLALQDASVRRRAPLAFMEGHSQPVEAVMFDAHDNTVAYSASQDHTIKTWDLVTSRAVDTRTTGFSLLSMVQLPKLNLIACGSSARHITLHDPRADAATITQSQLVGHTNFVVSLAASPDSEYMFASGSHDGTVKVWDVRAQKALYTITRESGEKKSKVFAVKWGQEGIVSGGEDKKIQINTGVQSQSA</sequence>
<dbReference type="GO" id="GO:0030687">
    <property type="term" value="C:preribosome, large subunit precursor"/>
    <property type="evidence" value="ECO:0007669"/>
    <property type="project" value="UniProtKB-UniRule"/>
</dbReference>
<dbReference type="GO" id="GO:0005654">
    <property type="term" value="C:nucleoplasm"/>
    <property type="evidence" value="ECO:0007669"/>
    <property type="project" value="UniProtKB-SubCell"/>
</dbReference>
<dbReference type="HAMAP" id="MF_03029">
    <property type="entry name" value="WDR12"/>
    <property type="match status" value="1"/>
</dbReference>
<evidence type="ECO:0000313" key="9">
    <source>
        <dbReference type="EMBL" id="CDR42121.1"/>
    </source>
</evidence>
<dbReference type="InterPro" id="IPR015943">
    <property type="entry name" value="WD40/YVTN_repeat-like_dom_sf"/>
</dbReference>
<evidence type="ECO:0000256" key="4">
    <source>
        <dbReference type="ARBA" id="ARBA00022737"/>
    </source>
</evidence>
<dbReference type="AlphaFoldDB" id="A0A061AWU2"/>
<dbReference type="Gene3D" id="2.130.10.10">
    <property type="entry name" value="YVTN repeat-like/Quinoprotein amine dehydrogenase"/>
    <property type="match status" value="1"/>
</dbReference>
<keyword evidence="1 6" id="KW-0690">Ribosome biogenesis</keyword>
<dbReference type="Pfam" id="PF00400">
    <property type="entry name" value="WD40"/>
    <property type="match status" value="2"/>
</dbReference>
<dbReference type="GO" id="GO:0000466">
    <property type="term" value="P:maturation of 5.8S rRNA from tricistronic rRNA transcript (SSU-rRNA, 5.8S rRNA, LSU-rRNA)"/>
    <property type="evidence" value="ECO:0007669"/>
    <property type="project" value="UniProtKB-UniRule"/>
</dbReference>
<keyword evidence="4" id="KW-0677">Repeat</keyword>